<feature type="transmembrane region" description="Helical" evidence="5">
    <location>
        <begin position="113"/>
        <end position="135"/>
    </location>
</feature>
<dbReference type="PANTHER" id="PTHR23508">
    <property type="entry name" value="CARBOXYLIC ACID TRANSPORTER PROTEIN HOMOLOG"/>
    <property type="match status" value="1"/>
</dbReference>
<reference evidence="7 8" key="1">
    <citation type="submission" date="2019-12" db="EMBL/GenBank/DDBJ databases">
        <authorList>
            <person name="Lee S.D."/>
        </authorList>
    </citation>
    <scope>NUCLEOTIDE SEQUENCE [LARGE SCALE GENOMIC DNA]</scope>
    <source>
        <strain evidence="7 8">GH3-10</strain>
    </source>
</reference>
<name>A0A844XCB2_9SPHN</name>
<evidence type="ECO:0000259" key="6">
    <source>
        <dbReference type="PROSITE" id="PS50850"/>
    </source>
</evidence>
<feature type="transmembrane region" description="Helical" evidence="5">
    <location>
        <begin position="367"/>
        <end position="385"/>
    </location>
</feature>
<feature type="transmembrane region" description="Helical" evidence="5">
    <location>
        <begin position="20"/>
        <end position="40"/>
    </location>
</feature>
<comment type="subcellular location">
    <subcellularLocation>
        <location evidence="1">Membrane</location>
        <topology evidence="1">Multi-pass membrane protein</topology>
    </subcellularLocation>
</comment>
<dbReference type="InterPro" id="IPR011701">
    <property type="entry name" value="MFS"/>
</dbReference>
<evidence type="ECO:0000256" key="2">
    <source>
        <dbReference type="ARBA" id="ARBA00022692"/>
    </source>
</evidence>
<evidence type="ECO:0000256" key="1">
    <source>
        <dbReference type="ARBA" id="ARBA00004141"/>
    </source>
</evidence>
<evidence type="ECO:0000313" key="7">
    <source>
        <dbReference type="EMBL" id="MWV27419.1"/>
    </source>
</evidence>
<keyword evidence="3 5" id="KW-1133">Transmembrane helix</keyword>
<dbReference type="GO" id="GO:0005886">
    <property type="term" value="C:plasma membrane"/>
    <property type="evidence" value="ECO:0007669"/>
    <property type="project" value="TreeGrafter"/>
</dbReference>
<comment type="caution">
    <text evidence="7">The sequence shown here is derived from an EMBL/GenBank/DDBJ whole genome shotgun (WGS) entry which is preliminary data.</text>
</comment>
<dbReference type="SUPFAM" id="SSF103473">
    <property type="entry name" value="MFS general substrate transporter"/>
    <property type="match status" value="1"/>
</dbReference>
<feature type="transmembrane region" description="Helical" evidence="5">
    <location>
        <begin position="87"/>
        <end position="107"/>
    </location>
</feature>
<feature type="transmembrane region" description="Helical" evidence="5">
    <location>
        <begin position="295"/>
        <end position="316"/>
    </location>
</feature>
<evidence type="ECO:0000256" key="3">
    <source>
        <dbReference type="ARBA" id="ARBA00022989"/>
    </source>
</evidence>
<feature type="transmembrane region" description="Helical" evidence="5">
    <location>
        <begin position="60"/>
        <end position="80"/>
    </location>
</feature>
<dbReference type="PANTHER" id="PTHR23508:SF10">
    <property type="entry name" value="CARBOXYLIC ACID TRANSPORTER PROTEIN HOMOLOG"/>
    <property type="match status" value="1"/>
</dbReference>
<dbReference type="Gene3D" id="1.20.1250.20">
    <property type="entry name" value="MFS general substrate transporter like domains"/>
    <property type="match status" value="2"/>
</dbReference>
<gene>
    <name evidence="7" type="ORF">GRF63_05825</name>
</gene>
<feature type="transmembrane region" description="Helical" evidence="5">
    <location>
        <begin position="264"/>
        <end position="288"/>
    </location>
</feature>
<evidence type="ECO:0000313" key="8">
    <source>
        <dbReference type="Proteomes" id="UP000461409"/>
    </source>
</evidence>
<evidence type="ECO:0000256" key="4">
    <source>
        <dbReference type="ARBA" id="ARBA00023136"/>
    </source>
</evidence>
<dbReference type="GO" id="GO:0046943">
    <property type="term" value="F:carboxylic acid transmembrane transporter activity"/>
    <property type="evidence" value="ECO:0007669"/>
    <property type="project" value="TreeGrafter"/>
</dbReference>
<feature type="transmembrane region" description="Helical" evidence="5">
    <location>
        <begin position="322"/>
        <end position="346"/>
    </location>
</feature>
<dbReference type="EMBL" id="WUBR01000001">
    <property type="protein sequence ID" value="MWV27419.1"/>
    <property type="molecule type" value="Genomic_DNA"/>
</dbReference>
<dbReference type="PROSITE" id="PS50850">
    <property type="entry name" value="MFS"/>
    <property type="match status" value="1"/>
</dbReference>
<feature type="transmembrane region" description="Helical" evidence="5">
    <location>
        <begin position="227"/>
        <end position="252"/>
    </location>
</feature>
<feature type="transmembrane region" description="Helical" evidence="5">
    <location>
        <begin position="174"/>
        <end position="196"/>
    </location>
</feature>
<dbReference type="Proteomes" id="UP000461409">
    <property type="component" value="Unassembled WGS sequence"/>
</dbReference>
<sequence length="423" mass="43984">MADTNNGRTDDERRFSKAQLTAIGIAAAIFFLDGLIHTILGPMAPEISREMGLDNTTLGPIFSANLMGQTIGLLSFPIIAGRYGHRVAVIIAVIGFCLAQFATALAWDATSLFSFRFIDGIFLGGAMPSGLAIVAKVAPKARRGLAVSMLFTGYGAGATASGIVASAFLDAGGWRIAVGLIGCVSALTALVAIRYLHGVDGPPEQSVGTDGQPADKDRILDVVRPRLLAGTLLLWTLFICMLTIQYCLSSWLPTLLVQVGRDQSFAALSVTIFSLGGIIAALGVGILIDRFGATQVLVTLLLIATTMLFIIGQVLASASGTMLMVLLGIGGFFFLGAYGGVNVVLATYYPEALRAIGIGLTKSVGRVGTFVAPVMIGIGLDAGIAETSIMSSFALPAGVAALSVLGIGIAARWRQRRMAAARL</sequence>
<dbReference type="InterPro" id="IPR020846">
    <property type="entry name" value="MFS_dom"/>
</dbReference>
<reference evidence="7 8" key="2">
    <citation type="submission" date="2020-02" db="EMBL/GenBank/DDBJ databases">
        <title>Erythrobacter dongmakensis sp. nov., isolated from a tidal mudflat.</title>
        <authorList>
            <person name="Kim I.S."/>
        </authorList>
    </citation>
    <scope>NUCLEOTIDE SEQUENCE [LARGE SCALE GENOMIC DNA]</scope>
    <source>
        <strain evidence="7 8">GH3-10</strain>
    </source>
</reference>
<dbReference type="AlphaFoldDB" id="A0A844XCB2"/>
<proteinExistence type="predicted"/>
<dbReference type="Pfam" id="PF07690">
    <property type="entry name" value="MFS_1"/>
    <property type="match status" value="1"/>
</dbReference>
<keyword evidence="8" id="KW-1185">Reference proteome</keyword>
<dbReference type="RefSeq" id="WP_160484988.1">
    <property type="nucleotide sequence ID" value="NZ_WUBR01000001.1"/>
</dbReference>
<accession>A0A844XCB2</accession>
<organism evidence="7 8">
    <name type="scientific">Aurantiacibacter rhizosphaerae</name>
    <dbReference type="NCBI Taxonomy" id="2691582"/>
    <lineage>
        <taxon>Bacteria</taxon>
        <taxon>Pseudomonadati</taxon>
        <taxon>Pseudomonadota</taxon>
        <taxon>Alphaproteobacteria</taxon>
        <taxon>Sphingomonadales</taxon>
        <taxon>Erythrobacteraceae</taxon>
        <taxon>Aurantiacibacter</taxon>
    </lineage>
</organism>
<dbReference type="InterPro" id="IPR036259">
    <property type="entry name" value="MFS_trans_sf"/>
</dbReference>
<feature type="transmembrane region" description="Helical" evidence="5">
    <location>
        <begin position="147"/>
        <end position="168"/>
    </location>
</feature>
<keyword evidence="4 5" id="KW-0472">Membrane</keyword>
<protein>
    <submittedName>
        <fullName evidence="7">MFS transporter</fullName>
    </submittedName>
</protein>
<keyword evidence="2 5" id="KW-0812">Transmembrane</keyword>
<feature type="domain" description="Major facilitator superfamily (MFS) profile" evidence="6">
    <location>
        <begin position="22"/>
        <end position="415"/>
    </location>
</feature>
<evidence type="ECO:0000256" key="5">
    <source>
        <dbReference type="SAM" id="Phobius"/>
    </source>
</evidence>
<feature type="transmembrane region" description="Helical" evidence="5">
    <location>
        <begin position="391"/>
        <end position="413"/>
    </location>
</feature>